<evidence type="ECO:0000256" key="4">
    <source>
        <dbReference type="ARBA" id="ARBA00023295"/>
    </source>
</evidence>
<evidence type="ECO:0000313" key="10">
    <source>
        <dbReference type="Proteomes" id="UP001447188"/>
    </source>
</evidence>
<evidence type="ECO:0000256" key="1">
    <source>
        <dbReference type="ARBA" id="ARBA00022801"/>
    </source>
</evidence>
<evidence type="ECO:0000256" key="5">
    <source>
        <dbReference type="ARBA" id="ARBA00023326"/>
    </source>
</evidence>
<dbReference type="InterPro" id="IPR036434">
    <property type="entry name" value="Beta_cellobiohydrolase_sf"/>
</dbReference>
<dbReference type="InterPro" id="IPR001524">
    <property type="entry name" value="Glyco_hydro_6_CS"/>
</dbReference>
<gene>
    <name evidence="9" type="ORF">Q9L58_008856</name>
</gene>
<sequence length="404" mass="43577">MHSFSLLSAVLLLSPAFQALVAGSPLLSGRACNIDNPFLDRVQYANSGYAAKLEETISSFLAAGDTLNAAKTRTVQGVSTFLWISSFADITPFTKHLDEAIRTQRQPPNKKLIVPFVIYNLPDRDCSAKASDGELSIDNDGINKYKQFIDQIAAEINKAPFDRLDFAIVLEPDSLGNSVTNTESSPKCKIAAPGYLEGLSYAVKKLQQSNVALYIDAAHSNWLGWPDNLEPSAKLFKQVLDGAGPGAKIRGFATNVSNYNGYNPTTPDVIYGAGPDNPNWSELRFAKALAPYLEAEGLPAHFIIDQGRSGAQGIRLEGGHWCNIKDAGFGTRPTTDTGECIVDSLVWVKPGGESDGTSDSTAKRFDVNCISPDADVPAPEAGSWFNGFVERLVINANPPLEPTY</sequence>
<feature type="active site" evidence="6">
    <location>
        <position position="125"/>
    </location>
</feature>
<dbReference type="Pfam" id="PF01341">
    <property type="entry name" value="Glyco_hydro_6"/>
    <property type="match status" value="1"/>
</dbReference>
<keyword evidence="10" id="KW-1185">Reference proteome</keyword>
<dbReference type="PROSITE" id="PS00655">
    <property type="entry name" value="GLYCOSYL_HYDROL_F6_1"/>
    <property type="match status" value="1"/>
</dbReference>
<feature type="signal peptide" evidence="8">
    <location>
        <begin position="1"/>
        <end position="23"/>
    </location>
</feature>
<evidence type="ECO:0000313" key="9">
    <source>
        <dbReference type="EMBL" id="KAL0632257.1"/>
    </source>
</evidence>
<dbReference type="Gene3D" id="3.20.20.40">
    <property type="entry name" value="1, 4-beta cellobiohydrolase"/>
    <property type="match status" value="1"/>
</dbReference>
<dbReference type="PRINTS" id="PR00733">
    <property type="entry name" value="GLHYDRLASE6"/>
</dbReference>
<keyword evidence="3 8" id="KW-0119">Carbohydrate metabolism</keyword>
<dbReference type="InterPro" id="IPR016288">
    <property type="entry name" value="Beta_cellobiohydrolase"/>
</dbReference>
<keyword evidence="1 8" id="KW-0378">Hydrolase</keyword>
<proteinExistence type="inferred from homology"/>
<dbReference type="SUPFAM" id="SSF51989">
    <property type="entry name" value="Glycosyl hydrolases family 6, cellulases"/>
    <property type="match status" value="1"/>
</dbReference>
<accession>A0ABR3G8I3</accession>
<dbReference type="PANTHER" id="PTHR34876:SF10">
    <property type="entry name" value="GLUCANASE"/>
    <property type="match status" value="1"/>
</dbReference>
<feature type="active site" description="Proton donor" evidence="7">
    <location>
        <position position="173"/>
    </location>
</feature>
<dbReference type="PANTHER" id="PTHR34876">
    <property type="match status" value="1"/>
</dbReference>
<dbReference type="Proteomes" id="UP001447188">
    <property type="component" value="Unassembled WGS sequence"/>
</dbReference>
<evidence type="ECO:0000256" key="7">
    <source>
        <dbReference type="PROSITE-ProRule" id="PRU10057"/>
    </source>
</evidence>
<dbReference type="PROSITE" id="PS00656">
    <property type="entry name" value="GLYCOSYL_HYDROL_F6_2"/>
    <property type="match status" value="1"/>
</dbReference>
<keyword evidence="4 8" id="KW-0326">Glycosidase</keyword>
<reference evidence="9 10" key="1">
    <citation type="submission" date="2024-02" db="EMBL/GenBank/DDBJ databases">
        <title>Discinaceae phylogenomics.</title>
        <authorList>
            <person name="Dirks A.C."/>
            <person name="James T.Y."/>
        </authorList>
    </citation>
    <scope>NUCLEOTIDE SEQUENCE [LARGE SCALE GENOMIC DNA]</scope>
    <source>
        <strain evidence="9 10">ACD0624</strain>
    </source>
</reference>
<keyword evidence="8" id="KW-0732">Signal</keyword>
<comment type="similarity">
    <text evidence="8">Belongs to the glycosyl hydrolase family 6.</text>
</comment>
<keyword evidence="2 8" id="KW-0136">Cellulose degradation</keyword>
<protein>
    <recommendedName>
        <fullName evidence="8">Glucanase</fullName>
        <ecNumber evidence="8">3.2.1.-</ecNumber>
    </recommendedName>
</protein>
<evidence type="ECO:0000256" key="8">
    <source>
        <dbReference type="RuleBase" id="RU361186"/>
    </source>
</evidence>
<dbReference type="PIRSF" id="PIRSF001100">
    <property type="entry name" value="Beta_cellobiohydrolase"/>
    <property type="match status" value="1"/>
</dbReference>
<keyword evidence="5 8" id="KW-0624">Polysaccharide degradation</keyword>
<evidence type="ECO:0000256" key="2">
    <source>
        <dbReference type="ARBA" id="ARBA00023001"/>
    </source>
</evidence>
<evidence type="ECO:0000256" key="3">
    <source>
        <dbReference type="ARBA" id="ARBA00023277"/>
    </source>
</evidence>
<name>A0ABR3G8I3_9PEZI</name>
<evidence type="ECO:0000256" key="6">
    <source>
        <dbReference type="PROSITE-ProRule" id="PRU10056"/>
    </source>
</evidence>
<organism evidence="9 10">
    <name type="scientific">Discina gigas</name>
    <dbReference type="NCBI Taxonomy" id="1032678"/>
    <lineage>
        <taxon>Eukaryota</taxon>
        <taxon>Fungi</taxon>
        <taxon>Dikarya</taxon>
        <taxon>Ascomycota</taxon>
        <taxon>Pezizomycotina</taxon>
        <taxon>Pezizomycetes</taxon>
        <taxon>Pezizales</taxon>
        <taxon>Discinaceae</taxon>
        <taxon>Discina</taxon>
    </lineage>
</organism>
<feature type="chain" id="PRO_5044962625" description="Glucanase" evidence="8">
    <location>
        <begin position="24"/>
        <end position="404"/>
    </location>
</feature>
<comment type="caution">
    <text evidence="9">The sequence shown here is derived from an EMBL/GenBank/DDBJ whole genome shotgun (WGS) entry which is preliminary data.</text>
</comment>
<dbReference type="EC" id="3.2.1.-" evidence="8"/>
<dbReference type="EMBL" id="JBBBZM010000178">
    <property type="protein sequence ID" value="KAL0632257.1"/>
    <property type="molecule type" value="Genomic_DNA"/>
</dbReference>